<reference evidence="1" key="1">
    <citation type="submission" date="2014-05" db="EMBL/GenBank/DDBJ databases">
        <title>The transcriptome of the halophilic microalga Tetraselmis sp. GSL018 isolated from the Great Salt Lake, Utah.</title>
        <authorList>
            <person name="Jinkerson R.E."/>
            <person name="D'Adamo S."/>
            <person name="Posewitz M.C."/>
        </authorList>
    </citation>
    <scope>NUCLEOTIDE SEQUENCE</scope>
    <source>
        <strain evidence="1">GSL018</strain>
    </source>
</reference>
<gene>
    <name evidence="1" type="ORF">TSPGSL018_20149</name>
</gene>
<dbReference type="AlphaFoldDB" id="A0A061QZE3"/>
<proteinExistence type="predicted"/>
<evidence type="ECO:0000313" key="1">
    <source>
        <dbReference type="EMBL" id="JAC63636.1"/>
    </source>
</evidence>
<name>A0A061QZE3_9CHLO</name>
<accession>A0A061QZE3</accession>
<organism evidence="1">
    <name type="scientific">Tetraselmis sp. GSL018</name>
    <dbReference type="NCBI Taxonomy" id="582737"/>
    <lineage>
        <taxon>Eukaryota</taxon>
        <taxon>Viridiplantae</taxon>
        <taxon>Chlorophyta</taxon>
        <taxon>core chlorophytes</taxon>
        <taxon>Chlorodendrophyceae</taxon>
        <taxon>Chlorodendrales</taxon>
        <taxon>Chlorodendraceae</taxon>
        <taxon>Tetraselmis</taxon>
    </lineage>
</organism>
<dbReference type="EMBL" id="GBEZ01023238">
    <property type="protein sequence ID" value="JAC63636.1"/>
    <property type="molecule type" value="Transcribed_RNA"/>
</dbReference>
<protein>
    <submittedName>
        <fullName evidence="1">Selenoprotein</fullName>
    </submittedName>
</protein>
<sequence>SLLSLPDLTLKAFRMSLAFRTPLFPVAQGGGRIPVRNSFRGFRVRASKDKEPQAAGDSGEIIDPVGSMMDSLYNKEGYRIKYGVFKEKVEKPEGMTFQEFFETSKEERMKKQQEAARELVNIDSVERDRRTKVGGAFLTGTGALMAAMLVAGASPSARALVSIPLFLGLGFFISGQTGL</sequence>
<feature type="non-terminal residue" evidence="1">
    <location>
        <position position="1"/>
    </location>
</feature>